<evidence type="ECO:0000256" key="1">
    <source>
        <dbReference type="SAM" id="SignalP"/>
    </source>
</evidence>
<protein>
    <recommendedName>
        <fullName evidence="2">BIG2 domain-containing protein</fullName>
    </recommendedName>
</protein>
<dbReference type="Proteomes" id="UP001519288">
    <property type="component" value="Unassembled WGS sequence"/>
</dbReference>
<dbReference type="PANTHER" id="PTHR42754">
    <property type="entry name" value="ENDOGLUCANASE"/>
    <property type="match status" value="1"/>
</dbReference>
<dbReference type="SUPFAM" id="SSF50998">
    <property type="entry name" value="Quinoprotein alcohol dehydrogenase-like"/>
    <property type="match status" value="1"/>
</dbReference>
<dbReference type="EMBL" id="JAGGLD010000003">
    <property type="protein sequence ID" value="MBP2000934.1"/>
    <property type="molecule type" value="Genomic_DNA"/>
</dbReference>
<name>A0ABS4JGT7_9BACL</name>
<accession>A0ABS4JGT7</accession>
<reference evidence="3 4" key="1">
    <citation type="submission" date="2021-03" db="EMBL/GenBank/DDBJ databases">
        <title>Genomic Encyclopedia of Type Strains, Phase IV (KMG-IV): sequencing the most valuable type-strain genomes for metagenomic binning, comparative biology and taxonomic classification.</title>
        <authorList>
            <person name="Goeker M."/>
        </authorList>
    </citation>
    <scope>NUCLEOTIDE SEQUENCE [LARGE SCALE GENOMIC DNA]</scope>
    <source>
        <strain evidence="3 4">DSM 26806</strain>
    </source>
</reference>
<dbReference type="PANTHER" id="PTHR42754:SF1">
    <property type="entry name" value="LIPOPROTEIN"/>
    <property type="match status" value="1"/>
</dbReference>
<keyword evidence="4" id="KW-1185">Reference proteome</keyword>
<gene>
    <name evidence="3" type="ORF">J2Z69_001977</name>
</gene>
<dbReference type="InterPro" id="IPR011047">
    <property type="entry name" value="Quinoprotein_ADH-like_sf"/>
</dbReference>
<dbReference type="InterPro" id="IPR003343">
    <property type="entry name" value="Big_2"/>
</dbReference>
<feature type="chain" id="PRO_5045363753" description="BIG2 domain-containing protein" evidence="1">
    <location>
        <begin position="25"/>
        <end position="599"/>
    </location>
</feature>
<evidence type="ECO:0000259" key="2">
    <source>
        <dbReference type="SMART" id="SM00635"/>
    </source>
</evidence>
<feature type="domain" description="BIG2" evidence="2">
    <location>
        <begin position="416"/>
        <end position="497"/>
    </location>
</feature>
<dbReference type="SMART" id="SM00635">
    <property type="entry name" value="BID_2"/>
    <property type="match status" value="2"/>
</dbReference>
<evidence type="ECO:0000313" key="3">
    <source>
        <dbReference type="EMBL" id="MBP2000934.1"/>
    </source>
</evidence>
<dbReference type="Gene3D" id="2.60.40.1080">
    <property type="match status" value="2"/>
</dbReference>
<feature type="domain" description="BIG2" evidence="2">
    <location>
        <begin position="504"/>
        <end position="585"/>
    </location>
</feature>
<dbReference type="RefSeq" id="WP_209861533.1">
    <property type="nucleotide sequence ID" value="NZ_JAGGLD010000003.1"/>
</dbReference>
<evidence type="ECO:0000313" key="4">
    <source>
        <dbReference type="Proteomes" id="UP001519288"/>
    </source>
</evidence>
<proteinExistence type="predicted"/>
<keyword evidence="1" id="KW-0732">Signal</keyword>
<dbReference type="Pfam" id="PF02368">
    <property type="entry name" value="Big_2"/>
    <property type="match status" value="1"/>
</dbReference>
<feature type="signal peptide" evidence="1">
    <location>
        <begin position="1"/>
        <end position="24"/>
    </location>
</feature>
<sequence length="599" mass="64222">MLKRHLQKSIYVVASLLVSSVLGADITHAEVNQSSAIVEWSQHYAGPNSISSGRSINPTSDGGYIAAGDVEDRSSSGSGLQKGYVIKTDAAGIKQWEQKLGFYYAEYTYGYRASQTQDGGYIVSGSTSTTGGRPHNEIYLAKLDANGKLAWEKNYGDGYTNEYGEAVAEAPDGGFVVTGYSVTSSGEAPAYVLKTDASGKQLWYKKFTFGDNQYFSDVIVTPDGNTLVVGTVNSVFGPSDDDASVAILLNNQGEAIWTRTYTDPLSRRSAFSIASTPEGGYILASRKQDGEEELNVLSKLDTEGKVTWEKSYNPTPDREVFTKVSPTPAGYALIGQNVKGNYPEEEGSYEVLEINKQGEAIRNVVFGGPHIAEVGKGVVTNDGSFIIPSQITSDNQTRLELVKLSGRETTPPAANPLKEIHFSTNEVRLQSGEHLALSVQGIFKDGTTTDVSKKVQYHSIDPTIATVDATGQVTAIKAGNAEVTASYQGLEARIQIKVADPEPKQGSVYLDSDEYSLSAGTSLDTLVFYKSPDGKVHDVTRQSTFKSSNENVAVYDSEGNIIGIHAGTAHVTATYQGLAGSASVQVVRSFVPKSLDLSE</sequence>
<organism evidence="3 4">
    <name type="scientific">Paenibacillus shirakamiensis</name>
    <dbReference type="NCBI Taxonomy" id="1265935"/>
    <lineage>
        <taxon>Bacteria</taxon>
        <taxon>Bacillati</taxon>
        <taxon>Bacillota</taxon>
        <taxon>Bacilli</taxon>
        <taxon>Bacillales</taxon>
        <taxon>Paenibacillaceae</taxon>
        <taxon>Paenibacillus</taxon>
    </lineage>
</organism>
<comment type="caution">
    <text evidence="3">The sequence shown here is derived from an EMBL/GenBank/DDBJ whole genome shotgun (WGS) entry which is preliminary data.</text>
</comment>